<evidence type="ECO:0000313" key="1">
    <source>
        <dbReference type="EMBL" id="MPN41010.1"/>
    </source>
</evidence>
<dbReference type="InterPro" id="IPR001646">
    <property type="entry name" value="5peptide_repeat"/>
</dbReference>
<evidence type="ECO:0008006" key="2">
    <source>
        <dbReference type="Google" id="ProtNLM"/>
    </source>
</evidence>
<name>A0A645HQ80_9ZZZZ</name>
<dbReference type="Gene3D" id="2.160.20.80">
    <property type="entry name" value="E3 ubiquitin-protein ligase SopA"/>
    <property type="match status" value="1"/>
</dbReference>
<dbReference type="EMBL" id="VSSQ01097801">
    <property type="protein sequence ID" value="MPN41010.1"/>
    <property type="molecule type" value="Genomic_DNA"/>
</dbReference>
<reference evidence="1" key="1">
    <citation type="submission" date="2019-08" db="EMBL/GenBank/DDBJ databases">
        <authorList>
            <person name="Kucharzyk K."/>
            <person name="Murdoch R.W."/>
            <person name="Higgins S."/>
            <person name="Loffler F."/>
        </authorList>
    </citation>
    <scope>NUCLEOTIDE SEQUENCE</scope>
</reference>
<accession>A0A645HQ80</accession>
<dbReference type="SUPFAM" id="SSF141571">
    <property type="entry name" value="Pentapeptide repeat-like"/>
    <property type="match status" value="1"/>
</dbReference>
<sequence>MLRAADLTKADLDGALLSSADMIGAKTEDIRFGNAIINDLKK</sequence>
<protein>
    <recommendedName>
        <fullName evidence="2">Pentapeptide repeat protein MfpA</fullName>
    </recommendedName>
</protein>
<proteinExistence type="predicted"/>
<gene>
    <name evidence="1" type="ORF">SDC9_188550</name>
</gene>
<comment type="caution">
    <text evidence="1">The sequence shown here is derived from an EMBL/GenBank/DDBJ whole genome shotgun (WGS) entry which is preliminary data.</text>
</comment>
<dbReference type="Pfam" id="PF00805">
    <property type="entry name" value="Pentapeptide"/>
    <property type="match status" value="1"/>
</dbReference>
<organism evidence="1">
    <name type="scientific">bioreactor metagenome</name>
    <dbReference type="NCBI Taxonomy" id="1076179"/>
    <lineage>
        <taxon>unclassified sequences</taxon>
        <taxon>metagenomes</taxon>
        <taxon>ecological metagenomes</taxon>
    </lineage>
</organism>
<dbReference type="AlphaFoldDB" id="A0A645HQ80"/>